<gene>
    <name evidence="2" type="ORF">HGB38_20430</name>
</gene>
<dbReference type="RefSeq" id="WP_062974233.1">
    <property type="nucleotide sequence ID" value="NZ_JAAXOS010000009.1"/>
</dbReference>
<evidence type="ECO:0000313" key="2">
    <source>
        <dbReference type="EMBL" id="NKY28568.1"/>
    </source>
</evidence>
<proteinExistence type="predicted"/>
<sequence length="136" mass="14701">MSTESRTTVPGRAALRLSAVLLIGGSLHFIAPRFFDGIIPPVLPGNPRAYTRVSGAAALGVGTGLAIPRTRRISAFLARIFFIAVMPAKIQMAVDWLHSDTKTRAVKIAGIIQLFWQIPLITEARKAQGTEPICPR</sequence>
<evidence type="ECO:0008006" key="4">
    <source>
        <dbReference type="Google" id="ProtNLM"/>
    </source>
</evidence>
<feature type="transmembrane region" description="Helical" evidence="1">
    <location>
        <begin position="76"/>
        <end position="94"/>
    </location>
</feature>
<evidence type="ECO:0000256" key="1">
    <source>
        <dbReference type="SAM" id="Phobius"/>
    </source>
</evidence>
<dbReference type="AlphaFoldDB" id="A0A7X6R4L9"/>
<feature type="transmembrane region" description="Helical" evidence="1">
    <location>
        <begin position="12"/>
        <end position="30"/>
    </location>
</feature>
<dbReference type="PANTHER" id="PTHR36974">
    <property type="entry name" value="MEMBRANE PROTEIN-RELATED"/>
    <property type="match status" value="1"/>
</dbReference>
<dbReference type="Proteomes" id="UP000540698">
    <property type="component" value="Unassembled WGS sequence"/>
</dbReference>
<reference evidence="2 3" key="1">
    <citation type="submission" date="2020-04" db="EMBL/GenBank/DDBJ databases">
        <title>MicrobeNet Type strains.</title>
        <authorList>
            <person name="Nicholson A.C."/>
        </authorList>
    </citation>
    <scope>NUCLEOTIDE SEQUENCE [LARGE SCALE GENOMIC DNA]</scope>
    <source>
        <strain evidence="2 3">DSM 44956</strain>
    </source>
</reference>
<name>A0A7X6R4L9_9NOCA</name>
<keyword evidence="3" id="KW-1185">Reference proteome</keyword>
<protein>
    <recommendedName>
        <fullName evidence="4">DoxX family protein</fullName>
    </recommendedName>
</protein>
<comment type="caution">
    <text evidence="2">The sequence shown here is derived from an EMBL/GenBank/DDBJ whole genome shotgun (WGS) entry which is preliminary data.</text>
</comment>
<evidence type="ECO:0000313" key="3">
    <source>
        <dbReference type="Proteomes" id="UP000540698"/>
    </source>
</evidence>
<organism evidence="2 3">
    <name type="scientific">Nocardia gamkensis</name>
    <dbReference type="NCBI Taxonomy" id="352869"/>
    <lineage>
        <taxon>Bacteria</taxon>
        <taxon>Bacillati</taxon>
        <taxon>Actinomycetota</taxon>
        <taxon>Actinomycetes</taxon>
        <taxon>Mycobacteriales</taxon>
        <taxon>Nocardiaceae</taxon>
        <taxon>Nocardia</taxon>
    </lineage>
</organism>
<keyword evidence="1" id="KW-0812">Transmembrane</keyword>
<feature type="transmembrane region" description="Helical" evidence="1">
    <location>
        <begin position="50"/>
        <end position="67"/>
    </location>
</feature>
<dbReference type="PANTHER" id="PTHR36974:SF1">
    <property type="entry name" value="DOXX FAMILY MEMBRANE PROTEIN"/>
    <property type="match status" value="1"/>
</dbReference>
<keyword evidence="1" id="KW-0472">Membrane</keyword>
<keyword evidence="1" id="KW-1133">Transmembrane helix</keyword>
<accession>A0A7X6R4L9</accession>
<dbReference type="EMBL" id="JAAXOS010000009">
    <property type="protein sequence ID" value="NKY28568.1"/>
    <property type="molecule type" value="Genomic_DNA"/>
</dbReference>